<dbReference type="AlphaFoldDB" id="A0A343LDR0"/>
<organism evidence="15">
    <name type="scientific">Calophya schini</name>
    <dbReference type="NCBI Taxonomy" id="121824"/>
    <lineage>
        <taxon>Eukaryota</taxon>
        <taxon>Metazoa</taxon>
        <taxon>Ecdysozoa</taxon>
        <taxon>Arthropoda</taxon>
        <taxon>Hexapoda</taxon>
        <taxon>Insecta</taxon>
        <taxon>Pterygota</taxon>
        <taxon>Neoptera</taxon>
        <taxon>Paraneoptera</taxon>
        <taxon>Hemiptera</taxon>
        <taxon>Sternorrhyncha</taxon>
        <taxon>Psylloidea</taxon>
        <taxon>Calophyidae</taxon>
        <taxon>Calophya</taxon>
    </lineage>
</organism>
<evidence type="ECO:0000256" key="8">
    <source>
        <dbReference type="ARBA" id="ARBA00022989"/>
    </source>
</evidence>
<dbReference type="HAMAP" id="MF_01350">
    <property type="entry name" value="NDH1_NuoH"/>
    <property type="match status" value="1"/>
</dbReference>
<dbReference type="GO" id="GO:0008137">
    <property type="term" value="F:NADH dehydrogenase (ubiquinone) activity"/>
    <property type="evidence" value="ECO:0007669"/>
    <property type="project" value="UniProtKB-EC"/>
</dbReference>
<dbReference type="GO" id="GO:0003954">
    <property type="term" value="F:NADH dehydrogenase activity"/>
    <property type="evidence" value="ECO:0007669"/>
    <property type="project" value="TreeGrafter"/>
</dbReference>
<evidence type="ECO:0000256" key="3">
    <source>
        <dbReference type="ARBA" id="ARBA00010535"/>
    </source>
</evidence>
<evidence type="ECO:0000256" key="4">
    <source>
        <dbReference type="ARBA" id="ARBA00021009"/>
    </source>
</evidence>
<keyword evidence="8 14" id="KW-1133">Transmembrane helix</keyword>
<dbReference type="PROSITE" id="PS00667">
    <property type="entry name" value="COMPLEX1_ND1_1"/>
    <property type="match status" value="1"/>
</dbReference>
<reference evidence="15" key="1">
    <citation type="submission" date="2017-07" db="EMBL/GenBank/DDBJ databases">
        <authorList>
            <person name="Sun Z.S."/>
            <person name="Albrecht U."/>
            <person name="Echele G."/>
            <person name="Lee C.C."/>
        </authorList>
    </citation>
    <scope>NUCLEOTIDE SEQUENCE</scope>
</reference>
<evidence type="ECO:0000256" key="2">
    <source>
        <dbReference type="ARBA" id="ARBA00004448"/>
    </source>
</evidence>
<keyword evidence="11 14" id="KW-0472">Membrane</keyword>
<dbReference type="InterPro" id="IPR001694">
    <property type="entry name" value="NADH_UbQ_OxRdtase_su1/FPO"/>
</dbReference>
<dbReference type="GO" id="GO:0009060">
    <property type="term" value="P:aerobic respiration"/>
    <property type="evidence" value="ECO:0007669"/>
    <property type="project" value="TreeGrafter"/>
</dbReference>
<keyword evidence="5" id="KW-0813">Transport</keyword>
<feature type="transmembrane region" description="Helical" evidence="14">
    <location>
        <begin position="6"/>
        <end position="26"/>
    </location>
</feature>
<comment type="subcellular location">
    <subcellularLocation>
        <location evidence="2 12">Mitochondrion inner membrane</location>
        <topology evidence="2 12">Multi-pass membrane protein</topology>
    </subcellularLocation>
</comment>
<keyword evidence="9 13" id="KW-0830">Ubiquinone</keyword>
<keyword evidence="7" id="KW-0999">Mitochondrion inner membrane</keyword>
<gene>
    <name evidence="15" type="primary">nad1</name>
</gene>
<dbReference type="InterPro" id="IPR018086">
    <property type="entry name" value="NADH_UbQ_OxRdtase_su1_CS"/>
</dbReference>
<feature type="transmembrane region" description="Helical" evidence="14">
    <location>
        <begin position="285"/>
        <end position="303"/>
    </location>
</feature>
<evidence type="ECO:0000256" key="12">
    <source>
        <dbReference type="RuleBase" id="RU000471"/>
    </source>
</evidence>
<comment type="function">
    <text evidence="1">Core subunit of the mitochondrial membrane respiratory chain NADH dehydrogenase (Complex I) that is believed to belong to the minimal assembly required for catalysis. Complex I functions in the transfer of electrons from NADH to the respiratory chain. The immediate electron acceptor for the enzyme is believed to be ubiquinone.</text>
</comment>
<sequence length="305" mass="35447">MLYMNFVSCLLMLIFSLIGVAFLTLLERKILGYVQFRKGPNSVGILGLFQPFSDAVKLYTKEFFFPSKSNYYIYWVTPFISIVISLVVWVCFPYNFIVLSWKLTILFMFMILSFSVYGVMICGWASNSNYALLGSMRVLAQSISYEVSFFMLILSMLFFVESLSFNFFILDSFYNYLIFLLLPIFFMLFVSFLAELNRTPFDFSEGESELVSGFNVEYGGSGFAFIFLAEYLSILFASFILTLTFLGGVTYSLIFYFKLSFLSFMIILIRGSLPRYRYDKLMSMCWKVYLTSSLLLFFFYTSISV</sequence>
<dbReference type="EMBL" id="MF431591">
    <property type="protein sequence ID" value="ATN42485.1"/>
    <property type="molecule type" value="Genomic_DNA"/>
</dbReference>
<evidence type="ECO:0000256" key="14">
    <source>
        <dbReference type="SAM" id="Phobius"/>
    </source>
</evidence>
<evidence type="ECO:0000256" key="1">
    <source>
        <dbReference type="ARBA" id="ARBA00003257"/>
    </source>
</evidence>
<dbReference type="EC" id="7.1.1.2" evidence="13"/>
<feature type="transmembrane region" description="Helical" evidence="14">
    <location>
        <begin position="176"/>
        <end position="194"/>
    </location>
</feature>
<evidence type="ECO:0000256" key="5">
    <source>
        <dbReference type="ARBA" id="ARBA00022448"/>
    </source>
</evidence>
<accession>A0A343LDR0</accession>
<feature type="transmembrane region" description="Helical" evidence="14">
    <location>
        <begin position="103"/>
        <end position="126"/>
    </location>
</feature>
<evidence type="ECO:0000256" key="10">
    <source>
        <dbReference type="ARBA" id="ARBA00023128"/>
    </source>
</evidence>
<evidence type="ECO:0000313" key="15">
    <source>
        <dbReference type="EMBL" id="ATN42485.1"/>
    </source>
</evidence>
<proteinExistence type="inferred from homology"/>
<evidence type="ECO:0000256" key="11">
    <source>
        <dbReference type="ARBA" id="ARBA00023136"/>
    </source>
</evidence>
<dbReference type="PROSITE" id="PS00668">
    <property type="entry name" value="COMPLEX1_ND1_2"/>
    <property type="match status" value="1"/>
</dbReference>
<keyword evidence="12" id="KW-0520">NAD</keyword>
<evidence type="ECO:0000256" key="9">
    <source>
        <dbReference type="ARBA" id="ARBA00023075"/>
    </source>
</evidence>
<name>A0A343LDR0_9HEMI</name>
<geneLocation type="mitochondrion" evidence="15"/>
<feature type="transmembrane region" description="Helical" evidence="14">
    <location>
        <begin position="147"/>
        <end position="170"/>
    </location>
</feature>
<dbReference type="Pfam" id="PF00146">
    <property type="entry name" value="NADHdh"/>
    <property type="match status" value="1"/>
</dbReference>
<dbReference type="PANTHER" id="PTHR11432:SF3">
    <property type="entry name" value="NADH-UBIQUINONE OXIDOREDUCTASE CHAIN 1"/>
    <property type="match status" value="1"/>
</dbReference>
<keyword evidence="6 12" id="KW-0812">Transmembrane</keyword>
<comment type="catalytic activity">
    <reaction evidence="13">
        <text>a ubiquinone + NADH + 5 H(+)(in) = a ubiquinol + NAD(+) + 4 H(+)(out)</text>
        <dbReference type="Rhea" id="RHEA:29091"/>
        <dbReference type="Rhea" id="RHEA-COMP:9565"/>
        <dbReference type="Rhea" id="RHEA-COMP:9566"/>
        <dbReference type="ChEBI" id="CHEBI:15378"/>
        <dbReference type="ChEBI" id="CHEBI:16389"/>
        <dbReference type="ChEBI" id="CHEBI:17976"/>
        <dbReference type="ChEBI" id="CHEBI:57540"/>
        <dbReference type="ChEBI" id="CHEBI:57945"/>
        <dbReference type="EC" id="7.1.1.2"/>
    </reaction>
</comment>
<feature type="transmembrane region" description="Helical" evidence="14">
    <location>
        <begin position="253"/>
        <end position="273"/>
    </location>
</feature>
<dbReference type="PANTHER" id="PTHR11432">
    <property type="entry name" value="NADH DEHYDROGENASE SUBUNIT 1"/>
    <property type="match status" value="1"/>
</dbReference>
<protein>
    <recommendedName>
        <fullName evidence="4 13">NADH-ubiquinone oxidoreductase chain 1</fullName>
        <ecNumber evidence="13">7.1.1.2</ecNumber>
    </recommendedName>
</protein>
<feature type="transmembrane region" description="Helical" evidence="14">
    <location>
        <begin position="223"/>
        <end position="247"/>
    </location>
</feature>
<keyword evidence="10 13" id="KW-0496">Mitochondrion</keyword>
<dbReference type="GO" id="GO:0005743">
    <property type="term" value="C:mitochondrial inner membrane"/>
    <property type="evidence" value="ECO:0007669"/>
    <property type="project" value="UniProtKB-SubCell"/>
</dbReference>
<comment type="similarity">
    <text evidence="3 12">Belongs to the complex I subunit 1 family.</text>
</comment>
<evidence type="ECO:0000256" key="6">
    <source>
        <dbReference type="ARBA" id="ARBA00022692"/>
    </source>
</evidence>
<feature type="transmembrane region" description="Helical" evidence="14">
    <location>
        <begin position="71"/>
        <end position="97"/>
    </location>
</feature>
<evidence type="ECO:0000256" key="13">
    <source>
        <dbReference type="RuleBase" id="RU000473"/>
    </source>
</evidence>
<evidence type="ECO:0000256" key="7">
    <source>
        <dbReference type="ARBA" id="ARBA00022792"/>
    </source>
</evidence>